<dbReference type="RefSeq" id="WP_307227594.1">
    <property type="nucleotide sequence ID" value="NZ_JAUSTT010000005.1"/>
</dbReference>
<evidence type="ECO:0000259" key="2">
    <source>
        <dbReference type="SMART" id="SM00903"/>
    </source>
</evidence>
<accession>A0ABT9WPY3</accession>
<proteinExistence type="predicted"/>
<evidence type="ECO:0000313" key="3">
    <source>
        <dbReference type="EMBL" id="MDQ0175348.1"/>
    </source>
</evidence>
<name>A0ABT9WPY3_9BACI</name>
<reference evidence="3 4" key="1">
    <citation type="submission" date="2023-07" db="EMBL/GenBank/DDBJ databases">
        <title>Genomic Encyclopedia of Type Strains, Phase IV (KMG-IV): sequencing the most valuable type-strain genomes for metagenomic binning, comparative biology and taxonomic classification.</title>
        <authorList>
            <person name="Goeker M."/>
        </authorList>
    </citation>
    <scope>NUCLEOTIDE SEQUENCE [LARGE SCALE GENOMIC DNA]</scope>
    <source>
        <strain evidence="3 4">DSM 23837</strain>
    </source>
</reference>
<dbReference type="PANTHER" id="PTHR30466">
    <property type="entry name" value="FLAVIN REDUCTASE"/>
    <property type="match status" value="1"/>
</dbReference>
<dbReference type="InterPro" id="IPR050268">
    <property type="entry name" value="NADH-dep_flavin_reductase"/>
</dbReference>
<keyword evidence="4" id="KW-1185">Reference proteome</keyword>
<feature type="domain" description="Flavin reductase like" evidence="2">
    <location>
        <begin position="17"/>
        <end position="157"/>
    </location>
</feature>
<organism evidence="3 4">
    <name type="scientific">Bacillus chungangensis</name>
    <dbReference type="NCBI Taxonomy" id="587633"/>
    <lineage>
        <taxon>Bacteria</taxon>
        <taxon>Bacillati</taxon>
        <taxon>Bacillota</taxon>
        <taxon>Bacilli</taxon>
        <taxon>Bacillales</taxon>
        <taxon>Bacillaceae</taxon>
        <taxon>Bacillus</taxon>
    </lineage>
</organism>
<dbReference type="Pfam" id="PF01613">
    <property type="entry name" value="Flavin_Reduct"/>
    <property type="match status" value="1"/>
</dbReference>
<gene>
    <name evidence="3" type="ORF">J2S08_001182</name>
</gene>
<dbReference type="PANTHER" id="PTHR30466:SF1">
    <property type="entry name" value="FMN REDUCTASE (NADH) RUTF"/>
    <property type="match status" value="1"/>
</dbReference>
<dbReference type="EMBL" id="JAUSTT010000005">
    <property type="protein sequence ID" value="MDQ0175348.1"/>
    <property type="molecule type" value="Genomic_DNA"/>
</dbReference>
<evidence type="ECO:0000256" key="1">
    <source>
        <dbReference type="ARBA" id="ARBA00023002"/>
    </source>
</evidence>
<dbReference type="SMART" id="SM00903">
    <property type="entry name" value="Flavin_Reduct"/>
    <property type="match status" value="1"/>
</dbReference>
<dbReference type="Gene3D" id="2.30.110.10">
    <property type="entry name" value="Electron Transport, Fmn-binding Protein, Chain A"/>
    <property type="match status" value="1"/>
</dbReference>
<dbReference type="InterPro" id="IPR002563">
    <property type="entry name" value="Flavin_Rdtase-like_dom"/>
</dbReference>
<evidence type="ECO:0000313" key="4">
    <source>
        <dbReference type="Proteomes" id="UP001223586"/>
    </source>
</evidence>
<dbReference type="Proteomes" id="UP001223586">
    <property type="component" value="Unassembled WGS sequence"/>
</dbReference>
<dbReference type="InterPro" id="IPR012349">
    <property type="entry name" value="Split_barrel_FMN-bd"/>
</dbReference>
<keyword evidence="1" id="KW-0560">Oxidoreductase</keyword>
<sequence>MEKIEQTIDDRLFRQAMGSFASGVTVITTKSNGDIHGMTANAFMSISLQPKLIAISVDHRAKMLEHIREAKKFAVNILSDQQKEMSMYFAGQLKEKRAISFEELQGVPVLPKSATSIACQLYNEHEAGDHTIFIGEVLGITLEKEAPLVFHGGQYKKIVPAIN</sequence>
<comment type="caution">
    <text evidence="3">The sequence shown here is derived from an EMBL/GenBank/DDBJ whole genome shotgun (WGS) entry which is preliminary data.</text>
</comment>
<dbReference type="SUPFAM" id="SSF50475">
    <property type="entry name" value="FMN-binding split barrel"/>
    <property type="match status" value="1"/>
</dbReference>
<protein>
    <submittedName>
        <fullName evidence="3">Flavin reductase (DIM6/NTAB) family NADH-FMN oxidoreductase RutF</fullName>
    </submittedName>
</protein>